<dbReference type="EMBL" id="LUGG01000005">
    <property type="protein sequence ID" value="OBZ74266.1"/>
    <property type="molecule type" value="Genomic_DNA"/>
</dbReference>
<evidence type="ECO:0000313" key="1">
    <source>
        <dbReference type="EMBL" id="OBZ74266.1"/>
    </source>
</evidence>
<accession>A0A1C7MD31</accession>
<organism evidence="1 2">
    <name type="scientific">Grifola frondosa</name>
    <name type="common">Maitake</name>
    <name type="synonym">Polyporus frondosus</name>
    <dbReference type="NCBI Taxonomy" id="5627"/>
    <lineage>
        <taxon>Eukaryota</taxon>
        <taxon>Fungi</taxon>
        <taxon>Dikarya</taxon>
        <taxon>Basidiomycota</taxon>
        <taxon>Agaricomycotina</taxon>
        <taxon>Agaricomycetes</taxon>
        <taxon>Polyporales</taxon>
        <taxon>Grifolaceae</taxon>
        <taxon>Grifola</taxon>
    </lineage>
</organism>
<gene>
    <name evidence="1" type="ORF">A0H81_05044</name>
</gene>
<reference evidence="1 2" key="1">
    <citation type="submission" date="2016-03" db="EMBL/GenBank/DDBJ databases">
        <title>Whole genome sequencing of Grifola frondosa 9006-11.</title>
        <authorList>
            <person name="Min B."/>
            <person name="Park H."/>
            <person name="Kim J.-G."/>
            <person name="Cho H."/>
            <person name="Oh Y.-L."/>
            <person name="Kong W.-S."/>
            <person name="Choi I.-G."/>
        </authorList>
    </citation>
    <scope>NUCLEOTIDE SEQUENCE [LARGE SCALE GENOMIC DNA]</scope>
    <source>
        <strain evidence="1 2">9006-11</strain>
    </source>
</reference>
<sequence length="82" mass="9127">MPQWSAFGVPRVRSILAMRTVFVLVCRLSKSSRLLPLDFLHIAMRMKSCAEIYGIGAEVTGAGMPTCVARVLHDEDPEDYSQ</sequence>
<comment type="caution">
    <text evidence="1">The sequence shown here is derived from an EMBL/GenBank/DDBJ whole genome shotgun (WGS) entry which is preliminary data.</text>
</comment>
<keyword evidence="2" id="KW-1185">Reference proteome</keyword>
<protein>
    <submittedName>
        <fullName evidence="1">Uncharacterized protein</fullName>
    </submittedName>
</protein>
<dbReference type="Proteomes" id="UP000092993">
    <property type="component" value="Unassembled WGS sequence"/>
</dbReference>
<evidence type="ECO:0000313" key="2">
    <source>
        <dbReference type="Proteomes" id="UP000092993"/>
    </source>
</evidence>
<proteinExistence type="predicted"/>
<dbReference type="AlphaFoldDB" id="A0A1C7MD31"/>
<name>A0A1C7MD31_GRIFR</name>